<comment type="caution">
    <text evidence="10">The sequence shown here is derived from an EMBL/GenBank/DDBJ whole genome shotgun (WGS) entry which is preliminary data.</text>
</comment>
<reference evidence="10" key="2">
    <citation type="journal article" date="2023" name="Microbiol Resour">
        <title>Decontamination and Annotation of the Draft Genome Sequence of the Oomycete Lagenidium giganteum ARSEF 373.</title>
        <authorList>
            <person name="Morgan W.R."/>
            <person name="Tartar A."/>
        </authorList>
    </citation>
    <scope>NUCLEOTIDE SEQUENCE</scope>
    <source>
        <strain evidence="10">ARSEF 373</strain>
    </source>
</reference>
<feature type="repeat" description="ANK" evidence="6">
    <location>
        <begin position="316"/>
        <end position="348"/>
    </location>
</feature>
<sequence length="567" mass="63270">MYAQRDSNILNDFGRRPGQPEDAKHSVDQRGTALYVGNRFSGDDDDVSDDPPWYSAPRGSLQPAMPVSVLKKNSDSATDTSDPLSPSSIASGSMDDDDFEDFEQQVKPVEEAKKKAKKPMTVHVRTSTKGKVNPLRLSFETSPNNVVKKPEMDPMLTSPNSSSPQAMRESSFDIRESMDVGGQGIRESMMRYRPSDVNAQELKSTFNSRDSLAHFDAAADNFLLDSGGRMSASATRMSARMSEADGLPEFLKAAKAGNLMVIKACLQDRNTDVTQRDAVHGQTAMHLAVRYGQFAVVRILCQKKFRKLLVDAVDNRQNTPLHLAAAKSRRITKYLLEQGGATVDKVNSRHQTALAVNILTARRDDPLIAEMLLQFKSNPNAVLDNSTLIHKAIELKLFEIAGRLVRYGARLDVKDEGGKMVFDKVNRKVLRQLFAKISYPPVWVPDEERDNCMVCSRKFSRLRIGVRRHHCRHCGRVCCGQCSQVAVESVHFPKTFEDRLKKGGAHRNAAKKRVCKTCNVVFKERNRPIEEKKTSTDFVKKLMGCSWEEVQGQANAPRASTTRGSMC</sequence>
<dbReference type="AlphaFoldDB" id="A0AAV2Z056"/>
<feature type="region of interest" description="Disordered" evidence="8">
    <location>
        <begin position="1"/>
        <end position="100"/>
    </location>
</feature>
<evidence type="ECO:0000256" key="5">
    <source>
        <dbReference type="ARBA" id="ARBA00023043"/>
    </source>
</evidence>
<dbReference type="Pfam" id="PF01363">
    <property type="entry name" value="FYVE"/>
    <property type="match status" value="1"/>
</dbReference>
<dbReference type="GO" id="GO:0005737">
    <property type="term" value="C:cytoplasm"/>
    <property type="evidence" value="ECO:0007669"/>
    <property type="project" value="TreeGrafter"/>
</dbReference>
<dbReference type="Proteomes" id="UP001146120">
    <property type="component" value="Unassembled WGS sequence"/>
</dbReference>
<feature type="repeat" description="ANK" evidence="6">
    <location>
        <begin position="384"/>
        <end position="416"/>
    </location>
</feature>
<dbReference type="InterPro" id="IPR013083">
    <property type="entry name" value="Znf_RING/FYVE/PHD"/>
</dbReference>
<evidence type="ECO:0000256" key="2">
    <source>
        <dbReference type="ARBA" id="ARBA00022737"/>
    </source>
</evidence>
<dbReference type="InterPro" id="IPR017455">
    <property type="entry name" value="Znf_FYVE-rel"/>
</dbReference>
<dbReference type="Pfam" id="PF12796">
    <property type="entry name" value="Ank_2"/>
    <property type="match status" value="1"/>
</dbReference>
<dbReference type="PANTHER" id="PTHR24198">
    <property type="entry name" value="ANKYRIN REPEAT AND PROTEIN KINASE DOMAIN-CONTAINING PROTEIN"/>
    <property type="match status" value="1"/>
</dbReference>
<feature type="region of interest" description="Disordered" evidence="8">
    <location>
        <begin position="144"/>
        <end position="170"/>
    </location>
</feature>
<name>A0AAV2Z056_9STRA</name>
<dbReference type="EMBL" id="DAKRPA010000076">
    <property type="protein sequence ID" value="DAZ99795.1"/>
    <property type="molecule type" value="Genomic_DNA"/>
</dbReference>
<keyword evidence="5 6" id="KW-0040">ANK repeat</keyword>
<dbReference type="InterPro" id="IPR000306">
    <property type="entry name" value="Znf_FYVE"/>
</dbReference>
<dbReference type="InterPro" id="IPR036770">
    <property type="entry name" value="Ankyrin_rpt-contain_sf"/>
</dbReference>
<evidence type="ECO:0000313" key="10">
    <source>
        <dbReference type="EMBL" id="DAZ99795.1"/>
    </source>
</evidence>
<protein>
    <recommendedName>
        <fullName evidence="9">FYVE-type domain-containing protein</fullName>
    </recommendedName>
</protein>
<dbReference type="PROSITE" id="PS50178">
    <property type="entry name" value="ZF_FYVE"/>
    <property type="match status" value="1"/>
</dbReference>
<reference evidence="10" key="1">
    <citation type="submission" date="2022-11" db="EMBL/GenBank/DDBJ databases">
        <authorList>
            <person name="Morgan W.R."/>
            <person name="Tartar A."/>
        </authorList>
    </citation>
    <scope>NUCLEOTIDE SEQUENCE</scope>
    <source>
        <strain evidence="10">ARSEF 373</strain>
    </source>
</reference>
<dbReference type="PANTHER" id="PTHR24198:SF175">
    <property type="entry name" value="ANKYRIN REPEAT AND PROTEIN KINASE DOMAIN-CONTAINING PROTEIN 1"/>
    <property type="match status" value="1"/>
</dbReference>
<evidence type="ECO:0000256" key="1">
    <source>
        <dbReference type="ARBA" id="ARBA00022723"/>
    </source>
</evidence>
<organism evidence="10 11">
    <name type="scientific">Lagenidium giganteum</name>
    <dbReference type="NCBI Taxonomy" id="4803"/>
    <lineage>
        <taxon>Eukaryota</taxon>
        <taxon>Sar</taxon>
        <taxon>Stramenopiles</taxon>
        <taxon>Oomycota</taxon>
        <taxon>Peronosporomycetes</taxon>
        <taxon>Pythiales</taxon>
        <taxon>Pythiaceae</taxon>
    </lineage>
</organism>
<dbReference type="SMART" id="SM00248">
    <property type="entry name" value="ANK"/>
    <property type="match status" value="5"/>
</dbReference>
<evidence type="ECO:0000256" key="7">
    <source>
        <dbReference type="PROSITE-ProRule" id="PRU00091"/>
    </source>
</evidence>
<dbReference type="Gene3D" id="1.25.40.20">
    <property type="entry name" value="Ankyrin repeat-containing domain"/>
    <property type="match status" value="2"/>
</dbReference>
<accession>A0AAV2Z056</accession>
<feature type="compositionally biased region" description="Basic and acidic residues" evidence="8">
    <location>
        <begin position="13"/>
        <end position="28"/>
    </location>
</feature>
<dbReference type="GO" id="GO:0008270">
    <property type="term" value="F:zinc ion binding"/>
    <property type="evidence" value="ECO:0007669"/>
    <property type="project" value="UniProtKB-KW"/>
</dbReference>
<evidence type="ECO:0000259" key="9">
    <source>
        <dbReference type="PROSITE" id="PS50178"/>
    </source>
</evidence>
<keyword evidence="1" id="KW-0479">Metal-binding</keyword>
<keyword evidence="2" id="KW-0677">Repeat</keyword>
<dbReference type="InterPro" id="IPR011011">
    <property type="entry name" value="Znf_FYVE_PHD"/>
</dbReference>
<proteinExistence type="predicted"/>
<feature type="compositionally biased region" description="Polar residues" evidence="8">
    <location>
        <begin position="1"/>
        <end position="10"/>
    </location>
</feature>
<evidence type="ECO:0000256" key="3">
    <source>
        <dbReference type="ARBA" id="ARBA00022771"/>
    </source>
</evidence>
<dbReference type="InterPro" id="IPR002110">
    <property type="entry name" value="Ankyrin_rpt"/>
</dbReference>
<feature type="compositionally biased region" description="Polar residues" evidence="8">
    <location>
        <begin position="75"/>
        <end position="91"/>
    </location>
</feature>
<dbReference type="Gene3D" id="3.30.40.10">
    <property type="entry name" value="Zinc/RING finger domain, C3HC4 (zinc finger)"/>
    <property type="match status" value="1"/>
</dbReference>
<evidence type="ECO:0000256" key="6">
    <source>
        <dbReference type="PROSITE-ProRule" id="PRU00023"/>
    </source>
</evidence>
<dbReference type="GO" id="GO:0010564">
    <property type="term" value="P:regulation of cell cycle process"/>
    <property type="evidence" value="ECO:0007669"/>
    <property type="project" value="TreeGrafter"/>
</dbReference>
<evidence type="ECO:0000256" key="4">
    <source>
        <dbReference type="ARBA" id="ARBA00022833"/>
    </source>
</evidence>
<keyword evidence="3 7" id="KW-0863">Zinc-finger</keyword>
<dbReference type="SUPFAM" id="SSF48403">
    <property type="entry name" value="Ankyrin repeat"/>
    <property type="match status" value="1"/>
</dbReference>
<feature type="domain" description="FYVE-type" evidence="9">
    <location>
        <begin position="446"/>
        <end position="523"/>
    </location>
</feature>
<feature type="repeat" description="ANK" evidence="6">
    <location>
        <begin position="280"/>
        <end position="300"/>
    </location>
</feature>
<keyword evidence="11" id="KW-1185">Reference proteome</keyword>
<keyword evidence="4" id="KW-0862">Zinc</keyword>
<dbReference type="SUPFAM" id="SSF57903">
    <property type="entry name" value="FYVE/PHD zinc finger"/>
    <property type="match status" value="1"/>
</dbReference>
<evidence type="ECO:0000313" key="11">
    <source>
        <dbReference type="Proteomes" id="UP001146120"/>
    </source>
</evidence>
<dbReference type="SMART" id="SM00064">
    <property type="entry name" value="FYVE"/>
    <property type="match status" value="1"/>
</dbReference>
<evidence type="ECO:0000256" key="8">
    <source>
        <dbReference type="SAM" id="MobiDB-lite"/>
    </source>
</evidence>
<dbReference type="PROSITE" id="PS50088">
    <property type="entry name" value="ANK_REPEAT"/>
    <property type="match status" value="3"/>
</dbReference>
<dbReference type="PROSITE" id="PS50297">
    <property type="entry name" value="ANK_REP_REGION"/>
    <property type="match status" value="1"/>
</dbReference>
<gene>
    <name evidence="10" type="ORF">N0F65_001304</name>
</gene>